<organism evidence="3 4">
    <name type="scientific">Inhella inkyongensis</name>
    <dbReference type="NCBI Taxonomy" id="392593"/>
    <lineage>
        <taxon>Bacteria</taxon>
        <taxon>Pseudomonadati</taxon>
        <taxon>Pseudomonadota</taxon>
        <taxon>Betaproteobacteria</taxon>
        <taxon>Burkholderiales</taxon>
        <taxon>Sphaerotilaceae</taxon>
        <taxon>Inhella</taxon>
    </lineage>
</organism>
<dbReference type="Proteomes" id="UP000554837">
    <property type="component" value="Unassembled WGS sequence"/>
</dbReference>
<dbReference type="OrthoDB" id="119951at2"/>
<dbReference type="AlphaFoldDB" id="A0A840S9I6"/>
<dbReference type="Pfam" id="PF14534">
    <property type="entry name" value="DUF4440"/>
    <property type="match status" value="1"/>
</dbReference>
<dbReference type="RefSeq" id="WP_138854809.1">
    <property type="nucleotide sequence ID" value="NZ_CP040709.1"/>
</dbReference>
<accession>A0A840S9I6</accession>
<feature type="chain" id="PRO_5032648102" description="DUF4440 domain-containing protein" evidence="1">
    <location>
        <begin position="24"/>
        <end position="163"/>
    </location>
</feature>
<keyword evidence="1" id="KW-0732">Signal</keyword>
<dbReference type="EMBL" id="JACHHO010000003">
    <property type="protein sequence ID" value="MBB5205181.1"/>
    <property type="molecule type" value="Genomic_DNA"/>
</dbReference>
<reference evidence="3 4" key="1">
    <citation type="submission" date="2020-08" db="EMBL/GenBank/DDBJ databases">
        <title>Genomic Encyclopedia of Type Strains, Phase IV (KMG-IV): sequencing the most valuable type-strain genomes for metagenomic binning, comparative biology and taxonomic classification.</title>
        <authorList>
            <person name="Goeker M."/>
        </authorList>
    </citation>
    <scope>NUCLEOTIDE SEQUENCE [LARGE SCALE GENOMIC DNA]</scope>
    <source>
        <strain evidence="3 4">DSM 23958</strain>
    </source>
</reference>
<gene>
    <name evidence="3" type="ORF">HNQ51_002500</name>
</gene>
<dbReference type="InterPro" id="IPR032710">
    <property type="entry name" value="NTF2-like_dom_sf"/>
</dbReference>
<evidence type="ECO:0000313" key="4">
    <source>
        <dbReference type="Proteomes" id="UP000554837"/>
    </source>
</evidence>
<feature type="signal peptide" evidence="1">
    <location>
        <begin position="1"/>
        <end position="23"/>
    </location>
</feature>
<feature type="domain" description="DUF4440" evidence="2">
    <location>
        <begin position="32"/>
        <end position="152"/>
    </location>
</feature>
<sequence length="163" mass="18581">MFRPLPVAPLLMALWLTAPGLRAQTFNDAELQALDTRLFEVVFNRCELERLDDLLHPELEFLHDQGGRQDRAAFEQAVRKNLCSGQGDKALRRLVPGSLENHLLRDQGRIYGLIQSGRHVFSTRAADGGERPPQGQARFVNTWLLGPEGWRLYRVLSFDHQPI</sequence>
<protein>
    <recommendedName>
        <fullName evidence="2">DUF4440 domain-containing protein</fullName>
    </recommendedName>
</protein>
<dbReference type="InterPro" id="IPR027843">
    <property type="entry name" value="DUF4440"/>
</dbReference>
<dbReference type="Gene3D" id="3.10.450.50">
    <property type="match status" value="1"/>
</dbReference>
<evidence type="ECO:0000256" key="1">
    <source>
        <dbReference type="SAM" id="SignalP"/>
    </source>
</evidence>
<proteinExistence type="predicted"/>
<keyword evidence="4" id="KW-1185">Reference proteome</keyword>
<comment type="caution">
    <text evidence="3">The sequence shown here is derived from an EMBL/GenBank/DDBJ whole genome shotgun (WGS) entry which is preliminary data.</text>
</comment>
<dbReference type="SUPFAM" id="SSF54427">
    <property type="entry name" value="NTF2-like"/>
    <property type="match status" value="1"/>
</dbReference>
<evidence type="ECO:0000259" key="2">
    <source>
        <dbReference type="Pfam" id="PF14534"/>
    </source>
</evidence>
<name>A0A840S9I6_9BURK</name>
<evidence type="ECO:0000313" key="3">
    <source>
        <dbReference type="EMBL" id="MBB5205181.1"/>
    </source>
</evidence>